<name>A0A2P2QIU1_RHIMU</name>
<proteinExistence type="predicted"/>
<protein>
    <submittedName>
        <fullName evidence="1">Uncharacterized protein</fullName>
    </submittedName>
</protein>
<dbReference type="AlphaFoldDB" id="A0A2P2QIU1"/>
<evidence type="ECO:0000313" key="1">
    <source>
        <dbReference type="EMBL" id="MBX66913.1"/>
    </source>
</evidence>
<sequence length="33" mass="3825">MYGFFLGFVFFCNTSCYNYGFNVGERENPVSSQ</sequence>
<dbReference type="EMBL" id="GGEC01086429">
    <property type="protein sequence ID" value="MBX66913.1"/>
    <property type="molecule type" value="Transcribed_RNA"/>
</dbReference>
<reference evidence="1" key="1">
    <citation type="submission" date="2018-02" db="EMBL/GenBank/DDBJ databases">
        <title>Rhizophora mucronata_Transcriptome.</title>
        <authorList>
            <person name="Meera S.P."/>
            <person name="Sreeshan A."/>
            <person name="Augustine A."/>
        </authorList>
    </citation>
    <scope>NUCLEOTIDE SEQUENCE</scope>
    <source>
        <tissue evidence="1">Leaf</tissue>
    </source>
</reference>
<accession>A0A2P2QIU1</accession>
<organism evidence="1">
    <name type="scientific">Rhizophora mucronata</name>
    <name type="common">Asiatic mangrove</name>
    <dbReference type="NCBI Taxonomy" id="61149"/>
    <lineage>
        <taxon>Eukaryota</taxon>
        <taxon>Viridiplantae</taxon>
        <taxon>Streptophyta</taxon>
        <taxon>Embryophyta</taxon>
        <taxon>Tracheophyta</taxon>
        <taxon>Spermatophyta</taxon>
        <taxon>Magnoliopsida</taxon>
        <taxon>eudicotyledons</taxon>
        <taxon>Gunneridae</taxon>
        <taxon>Pentapetalae</taxon>
        <taxon>rosids</taxon>
        <taxon>fabids</taxon>
        <taxon>Malpighiales</taxon>
        <taxon>Rhizophoraceae</taxon>
        <taxon>Rhizophora</taxon>
    </lineage>
</organism>